<dbReference type="HOGENOM" id="CLU_015041_3_0_10"/>
<comment type="similarity">
    <text evidence="1">Belongs to the CcmF/CycK/Ccl1/NrfE/CcsA family.</text>
</comment>
<keyword evidence="3" id="KW-0812">Transmembrane</keyword>
<evidence type="ECO:0000256" key="3">
    <source>
        <dbReference type="SAM" id="Phobius"/>
    </source>
</evidence>
<dbReference type="PANTHER" id="PTHR43653:SF1">
    <property type="entry name" value="CYTOCHROME C-TYPE BIOGENESIS PROTEIN CCMF"/>
    <property type="match status" value="1"/>
</dbReference>
<feature type="transmembrane region" description="Helical" evidence="3">
    <location>
        <begin position="382"/>
        <end position="406"/>
    </location>
</feature>
<feature type="transmembrane region" description="Helical" evidence="3">
    <location>
        <begin position="12"/>
        <end position="31"/>
    </location>
</feature>
<dbReference type="STRING" id="649349.Lbys_3417"/>
<accession>E4RXW9</accession>
<feature type="transmembrane region" description="Helical" evidence="3">
    <location>
        <begin position="208"/>
        <end position="226"/>
    </location>
</feature>
<feature type="transmembrane region" description="Helical" evidence="3">
    <location>
        <begin position="238"/>
        <end position="258"/>
    </location>
</feature>
<evidence type="ECO:0000259" key="4">
    <source>
        <dbReference type="Pfam" id="PF01578"/>
    </source>
</evidence>
<dbReference type="GO" id="GO:0020037">
    <property type="term" value="F:heme binding"/>
    <property type="evidence" value="ECO:0007669"/>
    <property type="project" value="InterPro"/>
</dbReference>
<keyword evidence="2" id="KW-0201">Cytochrome c-type biogenesis</keyword>
<reference key="1">
    <citation type="submission" date="2010-11" db="EMBL/GenBank/DDBJ databases">
        <title>The complete genome of Leadbetterella byssophila DSM 17132.</title>
        <authorList>
            <consortium name="US DOE Joint Genome Institute (JGI-PGF)"/>
            <person name="Lucas S."/>
            <person name="Copeland A."/>
            <person name="Lapidus A."/>
            <person name="Glavina del Rio T."/>
            <person name="Dalin E."/>
            <person name="Tice H."/>
            <person name="Bruce D."/>
            <person name="Goodwin L."/>
            <person name="Pitluck S."/>
            <person name="Kyrpides N."/>
            <person name="Mavromatis K."/>
            <person name="Ivanova N."/>
            <person name="Teshima H."/>
            <person name="Brettin T."/>
            <person name="Detter J.C."/>
            <person name="Han C."/>
            <person name="Tapia R."/>
            <person name="Land M."/>
            <person name="Hauser L."/>
            <person name="Markowitz V."/>
            <person name="Cheng J.-F."/>
            <person name="Hugenholtz P."/>
            <person name="Woyke T."/>
            <person name="Wu D."/>
            <person name="Tindall B."/>
            <person name="Pomrenke H.G."/>
            <person name="Brambilla E."/>
            <person name="Klenk H.-P."/>
            <person name="Eisen J.A."/>
        </authorList>
    </citation>
    <scope>NUCLEOTIDE SEQUENCE [LARGE SCALE GENOMIC DNA]</scope>
    <source>
        <strain>DSM 17132</strain>
    </source>
</reference>
<dbReference type="Pfam" id="PF01578">
    <property type="entry name" value="Cytochrom_C_asm"/>
    <property type="match status" value="1"/>
</dbReference>
<keyword evidence="6" id="KW-1185">Reference proteome</keyword>
<feature type="transmembrane region" description="Helical" evidence="3">
    <location>
        <begin position="426"/>
        <end position="451"/>
    </location>
</feature>
<evidence type="ECO:0000313" key="6">
    <source>
        <dbReference type="Proteomes" id="UP000007435"/>
    </source>
</evidence>
<dbReference type="GO" id="GO:0015232">
    <property type="term" value="F:heme transmembrane transporter activity"/>
    <property type="evidence" value="ECO:0007669"/>
    <property type="project" value="InterPro"/>
</dbReference>
<proteinExistence type="inferred from homology"/>
<dbReference type="InterPro" id="IPR003567">
    <property type="entry name" value="Cyt_c_biogenesis"/>
</dbReference>
<feature type="transmembrane region" description="Helical" evidence="3">
    <location>
        <begin position="341"/>
        <end position="362"/>
    </location>
</feature>
<feature type="domain" description="Cytochrome c assembly protein" evidence="4">
    <location>
        <begin position="133"/>
        <end position="325"/>
    </location>
</feature>
<dbReference type="AlphaFoldDB" id="E4RXW9"/>
<dbReference type="EMBL" id="CP002305">
    <property type="protein sequence ID" value="ADQ19066.1"/>
    <property type="molecule type" value="Genomic_DNA"/>
</dbReference>
<feature type="transmembrane region" description="Helical" evidence="3">
    <location>
        <begin position="301"/>
        <end position="321"/>
    </location>
</feature>
<feature type="transmembrane region" description="Helical" evidence="3">
    <location>
        <begin position="43"/>
        <end position="67"/>
    </location>
</feature>
<dbReference type="PANTHER" id="PTHR43653">
    <property type="entry name" value="CYTOCHROME C ASSEMBLY PROTEIN-RELATED"/>
    <property type="match status" value="1"/>
</dbReference>
<feature type="transmembrane region" description="Helical" evidence="3">
    <location>
        <begin position="811"/>
        <end position="828"/>
    </location>
</feature>
<feature type="transmembrane region" description="Helical" evidence="3">
    <location>
        <begin position="463"/>
        <end position="480"/>
    </location>
</feature>
<evidence type="ECO:0000256" key="1">
    <source>
        <dbReference type="ARBA" id="ARBA00009186"/>
    </source>
</evidence>
<feature type="transmembrane region" description="Helical" evidence="3">
    <location>
        <begin position="514"/>
        <end position="533"/>
    </location>
</feature>
<dbReference type="GO" id="GO:0016020">
    <property type="term" value="C:membrane"/>
    <property type="evidence" value="ECO:0007669"/>
    <property type="project" value="InterPro"/>
</dbReference>
<feature type="transmembrane region" description="Helical" evidence="3">
    <location>
        <begin position="131"/>
        <end position="154"/>
    </location>
</feature>
<organism evidence="5 6">
    <name type="scientific">Leadbetterella byssophila (strain DSM 17132 / JCM 16389 / KACC 11308 / NBRC 106382 / 4M15)</name>
    <dbReference type="NCBI Taxonomy" id="649349"/>
    <lineage>
        <taxon>Bacteria</taxon>
        <taxon>Pseudomonadati</taxon>
        <taxon>Bacteroidota</taxon>
        <taxon>Cytophagia</taxon>
        <taxon>Cytophagales</taxon>
        <taxon>Leadbetterellaceae</taxon>
        <taxon>Leadbetterella</taxon>
    </lineage>
</organism>
<dbReference type="eggNOG" id="COG1138">
    <property type="taxonomic scope" value="Bacteria"/>
</dbReference>
<dbReference type="Proteomes" id="UP000007435">
    <property type="component" value="Chromosome"/>
</dbReference>
<evidence type="ECO:0000313" key="5">
    <source>
        <dbReference type="EMBL" id="ADQ19066.1"/>
    </source>
</evidence>
<gene>
    <name evidence="5" type="ordered locus">Lbys_3417</name>
</gene>
<dbReference type="PRINTS" id="PR01410">
    <property type="entry name" value="CCBIOGENESIS"/>
</dbReference>
<feature type="transmembrane region" description="Helical" evidence="3">
    <location>
        <begin position="101"/>
        <end position="119"/>
    </location>
</feature>
<dbReference type="KEGG" id="lby:Lbys_3417"/>
<protein>
    <submittedName>
        <fullName evidence="5">Cytochrome c assembly protein</fullName>
    </submittedName>
</protein>
<feature type="transmembrane region" description="Helical" evidence="3">
    <location>
        <begin position="278"/>
        <end position="294"/>
    </location>
</feature>
<dbReference type="RefSeq" id="WP_013410090.1">
    <property type="nucleotide sequence ID" value="NC_014655.1"/>
</dbReference>
<name>E4RXW9_LEAB4</name>
<keyword evidence="3" id="KW-0472">Membrane</keyword>
<keyword evidence="3" id="KW-1133">Transmembrane helix</keyword>
<reference evidence="5 6" key="2">
    <citation type="journal article" date="2011" name="Stand. Genomic Sci.">
        <title>Complete genome sequence of Leadbetterella byssophila type strain (4M15).</title>
        <authorList>
            <person name="Abt B."/>
            <person name="Teshima H."/>
            <person name="Lucas S."/>
            <person name="Lapidus A."/>
            <person name="Del Rio T.G."/>
            <person name="Nolan M."/>
            <person name="Tice H."/>
            <person name="Cheng J.F."/>
            <person name="Pitluck S."/>
            <person name="Liolios K."/>
            <person name="Pagani I."/>
            <person name="Ivanova N."/>
            <person name="Mavromatis K."/>
            <person name="Pati A."/>
            <person name="Tapia R."/>
            <person name="Han C."/>
            <person name="Goodwin L."/>
            <person name="Chen A."/>
            <person name="Palaniappan K."/>
            <person name="Land M."/>
            <person name="Hauser L."/>
            <person name="Chang Y.J."/>
            <person name="Jeffries C.D."/>
            <person name="Rohde M."/>
            <person name="Goker M."/>
            <person name="Tindall B.J."/>
            <person name="Detter J.C."/>
            <person name="Woyke T."/>
            <person name="Bristow J."/>
            <person name="Eisen J.A."/>
            <person name="Markowitz V."/>
            <person name="Hugenholtz P."/>
            <person name="Klenk H.P."/>
            <person name="Kyrpides N.C."/>
        </authorList>
    </citation>
    <scope>NUCLEOTIDE SEQUENCE [LARGE SCALE GENOMIC DNA]</scope>
    <source>
        <strain evidence="6">DSM 17132 / JCM 16389 / KACC 11308 / NBRC 106382 / 4M15</strain>
    </source>
</reference>
<dbReference type="GO" id="GO:0017004">
    <property type="term" value="P:cytochrome complex assembly"/>
    <property type="evidence" value="ECO:0007669"/>
    <property type="project" value="UniProtKB-KW"/>
</dbReference>
<sequence length="835" mass="94962">MLRSYLGQIGHSLSIIAFLTSLLATYVYVMASKKDDVPFWKNLSSKLFFVHGVAVIGVVATLFTIIINKYFEYHYAWDNTSLSLPFGYAISTFWQDQEGSFLLWMFWDVIVGFALIFWFRNKGKVYQSYESPMMAVFSAVQAFLGSMIIGAVIVGDFKLGSTPFLLLKESMPHLSLWATNPDFVPKDGNGLNPLLQNYWMVIHPPTTFLGFAMTTVPFAFAIAALWKKDYEGWIKVAQPWTLSAAILLGVGIMMGAIWAYETLNFGGYWNWDPVENAVYVPWLVMVGALHTMMISHKSSSALKTTFILAITQFILILYSTFLTRSGVLGSASVHSFTDLGLSGQLLVYLFFFIIIAVVLLVWRWKELPRDEEEVSTYSSDFWIFIGVTVLVLAAFQLTVTTSIPVYNKIGEVFGLKLNMAMPTDPIEHFTVIQMWLFIAIVILTGIAQYYFWKNQGKLTWNKLVNPLVISLFLTAIIITLSGVNKWQYIVLLAAGMFCIVANLNILFYYKKMKIAGGAVSHIGVALMLIGIMYSSAYEKVISLNFEGNKLFQDEKDNSESTLLYIKRPTRIQDFHLTYGGEFIKIRKVPGYVEKRFVQQVMDSDYKGVLRADLMDGEKILAKKGDTVEYNAENTYYQVNFKKGEKEDFNLYPRYQINPKMGNVVSPDIKHYWNKDIYSHVNYVTTGEEKQWTPTEEYQVALKDTFFLNDHVAILDEVRPLTELEGLPLQDGDVAAEATLRILERDGEKILKPIFAIKNREVWSIPVVSNELGIRAQLLKIDPSTGMFTFGINRGEKEYIIIKAIEKPHMNVLWAGTFLVFLGLGISAYRRFKLIS</sequence>
<dbReference type="OrthoDB" id="9761451at2"/>
<feature type="transmembrane region" description="Helical" evidence="3">
    <location>
        <begin position="486"/>
        <end position="507"/>
    </location>
</feature>
<dbReference type="InterPro" id="IPR002541">
    <property type="entry name" value="Cyt_c_assembly"/>
</dbReference>
<evidence type="ECO:0000256" key="2">
    <source>
        <dbReference type="ARBA" id="ARBA00022748"/>
    </source>
</evidence>